<dbReference type="InterPro" id="IPR050238">
    <property type="entry name" value="DNA_Rep/Repair_Clamp_Loader"/>
</dbReference>
<reference evidence="4 5" key="1">
    <citation type="submission" date="2018-06" db="EMBL/GenBank/DDBJ databases">
        <authorList>
            <consortium name="Pathogen Informatics"/>
            <person name="Doyle S."/>
        </authorList>
    </citation>
    <scope>NUCLEOTIDE SEQUENCE [LARGE SCALE GENOMIC DNA]</scope>
    <source>
        <strain evidence="4 5">NCTC13315</strain>
    </source>
</reference>
<sequence length="313" mass="36084">MSMHKVDLTDLKPEYHGFWQQFKRAYDNQRLTHALLLSGASLAYLKPLVNHMIATMLCKQVTAPCTTCKSCNLAIQGEHPDLHLIEPDKVGGVIKVEQVRELQNYLYTSPQIAENKIVFIKNAEKMNHSAANSLLKILEEPPQNSYFILGAESINTIPATIFSRCQYWFFSNFNHYNGNYLVESSLGDAESSLGKLSEQSESLINDLLAIQKEKISIIAIAEKWSIYELMDLARFMYLVTAQMIHNYFHKNYPQSVLFSMLEELTKYFKPINLFFLLDKLNQIIKNLSYSINVNQLLALEDLLLSFYETREFK</sequence>
<dbReference type="EC" id="2.7.7.7" evidence="1"/>
<evidence type="ECO:0000256" key="2">
    <source>
        <dbReference type="ARBA" id="ARBA00022932"/>
    </source>
</evidence>
<keyword evidence="4" id="KW-0548">Nucleotidyltransferase</keyword>
<keyword evidence="2" id="KW-0239">DNA-directed DNA polymerase</keyword>
<evidence type="ECO:0000313" key="5">
    <source>
        <dbReference type="Proteomes" id="UP000254968"/>
    </source>
</evidence>
<dbReference type="RefSeq" id="WP_115302669.1">
    <property type="nucleotide sequence ID" value="NZ_CAAAHO010000004.1"/>
</dbReference>
<dbReference type="GO" id="GO:0009360">
    <property type="term" value="C:DNA polymerase III complex"/>
    <property type="evidence" value="ECO:0007669"/>
    <property type="project" value="TreeGrafter"/>
</dbReference>
<dbReference type="EMBL" id="UGNV01000001">
    <property type="protein sequence ID" value="STX28962.1"/>
    <property type="molecule type" value="Genomic_DNA"/>
</dbReference>
<dbReference type="AlphaFoldDB" id="A0A378I1Y6"/>
<dbReference type="InterPro" id="IPR027417">
    <property type="entry name" value="P-loop_NTPase"/>
</dbReference>
<dbReference type="Proteomes" id="UP000254968">
    <property type="component" value="Unassembled WGS sequence"/>
</dbReference>
<evidence type="ECO:0000313" key="4">
    <source>
        <dbReference type="EMBL" id="STX28962.1"/>
    </source>
</evidence>
<evidence type="ECO:0000256" key="3">
    <source>
        <dbReference type="ARBA" id="ARBA00049244"/>
    </source>
</evidence>
<evidence type="ECO:0000256" key="1">
    <source>
        <dbReference type="ARBA" id="ARBA00012417"/>
    </source>
</evidence>
<name>A0A378I1Y6_9GAMM</name>
<comment type="catalytic activity">
    <reaction evidence="3">
        <text>DNA(n) + a 2'-deoxyribonucleoside 5'-triphosphate = DNA(n+1) + diphosphate</text>
        <dbReference type="Rhea" id="RHEA:22508"/>
        <dbReference type="Rhea" id="RHEA-COMP:17339"/>
        <dbReference type="Rhea" id="RHEA-COMP:17340"/>
        <dbReference type="ChEBI" id="CHEBI:33019"/>
        <dbReference type="ChEBI" id="CHEBI:61560"/>
        <dbReference type="ChEBI" id="CHEBI:173112"/>
        <dbReference type="EC" id="2.7.7.7"/>
    </reaction>
</comment>
<accession>A0A378I1Y6</accession>
<dbReference type="PANTHER" id="PTHR11669:SF8">
    <property type="entry name" value="DNA POLYMERASE III SUBUNIT DELTA"/>
    <property type="match status" value="1"/>
</dbReference>
<organism evidence="4 5">
    <name type="scientific">Legionella beliardensis</name>
    <dbReference type="NCBI Taxonomy" id="91822"/>
    <lineage>
        <taxon>Bacteria</taxon>
        <taxon>Pseudomonadati</taxon>
        <taxon>Pseudomonadota</taxon>
        <taxon>Gammaproteobacteria</taxon>
        <taxon>Legionellales</taxon>
        <taxon>Legionellaceae</taxon>
        <taxon>Legionella</taxon>
    </lineage>
</organism>
<dbReference type="GO" id="GO:0003887">
    <property type="term" value="F:DNA-directed DNA polymerase activity"/>
    <property type="evidence" value="ECO:0007669"/>
    <property type="project" value="UniProtKB-KW"/>
</dbReference>
<dbReference type="SUPFAM" id="SSF52540">
    <property type="entry name" value="P-loop containing nucleoside triphosphate hydrolases"/>
    <property type="match status" value="1"/>
</dbReference>
<dbReference type="Gene3D" id="3.40.50.300">
    <property type="entry name" value="P-loop containing nucleotide triphosphate hydrolases"/>
    <property type="match status" value="1"/>
</dbReference>
<protein>
    <recommendedName>
        <fullName evidence="1">DNA-directed DNA polymerase</fullName>
        <ecNumber evidence="1">2.7.7.7</ecNumber>
    </recommendedName>
</protein>
<dbReference type="OrthoDB" id="9811073at2"/>
<dbReference type="Pfam" id="PF13177">
    <property type="entry name" value="DNA_pol3_delta2"/>
    <property type="match status" value="1"/>
</dbReference>
<proteinExistence type="predicted"/>
<dbReference type="PANTHER" id="PTHR11669">
    <property type="entry name" value="REPLICATION FACTOR C / DNA POLYMERASE III GAMMA-TAU SUBUNIT"/>
    <property type="match status" value="1"/>
</dbReference>
<dbReference type="GO" id="GO:0006261">
    <property type="term" value="P:DNA-templated DNA replication"/>
    <property type="evidence" value="ECO:0007669"/>
    <property type="project" value="TreeGrafter"/>
</dbReference>
<keyword evidence="5" id="KW-1185">Reference proteome</keyword>
<gene>
    <name evidence="4" type="primary">holB</name>
    <name evidence="4" type="ORF">NCTC13315_01496</name>
</gene>
<keyword evidence="4" id="KW-0808">Transferase</keyword>